<reference evidence="3 4" key="1">
    <citation type="submission" date="2024-04" db="EMBL/GenBank/DDBJ databases">
        <authorList>
            <person name="Fracassetti M."/>
        </authorList>
    </citation>
    <scope>NUCLEOTIDE SEQUENCE [LARGE SCALE GENOMIC DNA]</scope>
</reference>
<protein>
    <submittedName>
        <fullName evidence="3">Uncharacterized protein</fullName>
    </submittedName>
</protein>
<feature type="region of interest" description="Disordered" evidence="1">
    <location>
        <begin position="80"/>
        <end position="149"/>
    </location>
</feature>
<dbReference type="EMBL" id="OZ034817">
    <property type="protein sequence ID" value="CAL1384974.1"/>
    <property type="molecule type" value="Genomic_DNA"/>
</dbReference>
<evidence type="ECO:0000313" key="4">
    <source>
        <dbReference type="Proteomes" id="UP001497516"/>
    </source>
</evidence>
<dbReference type="AlphaFoldDB" id="A0AAV2EGU5"/>
<sequence length="149" mass="16980">MSNSCCFIATQLIVLFLLIAACRDTNARKDIGEFRKSVVKDQLGDELLLTTKTFEISPAKTEYLDAEQHSRVEEFEAELNPFAKNNQEENELFSDGFQLPESNKEEKELSSMDFNPPPPSVFYSMLNPSTEKNDEEDDLFSENFQPPPS</sequence>
<evidence type="ECO:0000256" key="2">
    <source>
        <dbReference type="SAM" id="SignalP"/>
    </source>
</evidence>
<evidence type="ECO:0000313" key="3">
    <source>
        <dbReference type="EMBL" id="CAL1384974.1"/>
    </source>
</evidence>
<feature type="signal peptide" evidence="2">
    <location>
        <begin position="1"/>
        <end position="27"/>
    </location>
</feature>
<feature type="chain" id="PRO_5043662674" evidence="2">
    <location>
        <begin position="28"/>
        <end position="149"/>
    </location>
</feature>
<name>A0AAV2EGU5_9ROSI</name>
<evidence type="ECO:0000256" key="1">
    <source>
        <dbReference type="SAM" id="MobiDB-lite"/>
    </source>
</evidence>
<proteinExistence type="predicted"/>
<organism evidence="3 4">
    <name type="scientific">Linum trigynum</name>
    <dbReference type="NCBI Taxonomy" id="586398"/>
    <lineage>
        <taxon>Eukaryota</taxon>
        <taxon>Viridiplantae</taxon>
        <taxon>Streptophyta</taxon>
        <taxon>Embryophyta</taxon>
        <taxon>Tracheophyta</taxon>
        <taxon>Spermatophyta</taxon>
        <taxon>Magnoliopsida</taxon>
        <taxon>eudicotyledons</taxon>
        <taxon>Gunneridae</taxon>
        <taxon>Pentapetalae</taxon>
        <taxon>rosids</taxon>
        <taxon>fabids</taxon>
        <taxon>Malpighiales</taxon>
        <taxon>Linaceae</taxon>
        <taxon>Linum</taxon>
    </lineage>
</organism>
<accession>A0AAV2EGU5</accession>
<dbReference type="Proteomes" id="UP001497516">
    <property type="component" value="Chromosome 4"/>
</dbReference>
<keyword evidence="4" id="KW-1185">Reference proteome</keyword>
<keyword evidence="2" id="KW-0732">Signal</keyword>
<gene>
    <name evidence="3" type="ORF">LTRI10_LOCUS26141</name>
</gene>